<dbReference type="SMART" id="SM00421">
    <property type="entry name" value="HTH_LUXR"/>
    <property type="match status" value="1"/>
</dbReference>
<proteinExistence type="predicted"/>
<evidence type="ECO:0000259" key="1">
    <source>
        <dbReference type="SMART" id="SM00421"/>
    </source>
</evidence>
<dbReference type="EMBL" id="SSNY01000003">
    <property type="protein sequence ID" value="THF58364.1"/>
    <property type="molecule type" value="Genomic_DNA"/>
</dbReference>
<evidence type="ECO:0000313" key="2">
    <source>
        <dbReference type="EMBL" id="THF58364.1"/>
    </source>
</evidence>
<feature type="domain" description="HTH luxR-type" evidence="1">
    <location>
        <begin position="307"/>
        <end position="364"/>
    </location>
</feature>
<sequence>MSGIDSMADNDNTAAIIDEIYEAPFVPERWPAILEKLAGMADAEGGLLTTLDGNRTGNWVASDFAVPLMERYIEGGYEKYNTRPQRNLAKRYAGFMTDLDVMTEAEMATDIINLEILLPAGVGWTASTYISIPSGDQVGVIFDRRIERGPYESPALKLLDGFRPHLARAGLLAARLHLQEAQNATETMRRLGLPAAAVDADGRVIAKNDLLDTLEGQVGIRARDRIYLTSPTADVLLADSLARMARKDTGGVASIPLPTVEHGRAAILHLVPIRRMAHDVFARTVALAIVTPLVPAPAPHADILGGLFDLSPAEDRVARALLGGMSVQDCAVAFRVSQETVRAQLKSIFAKTATSRQTELLQLLAATTSLPIRG</sequence>
<dbReference type="SUPFAM" id="SSF46894">
    <property type="entry name" value="C-terminal effector domain of the bipartite response regulators"/>
    <property type="match status" value="1"/>
</dbReference>
<dbReference type="RefSeq" id="WP_136355495.1">
    <property type="nucleotide sequence ID" value="NZ_SSNY01000003.1"/>
</dbReference>
<organism evidence="2 3">
    <name type="scientific">Ollibium composti</name>
    <dbReference type="NCBI Taxonomy" id="2675109"/>
    <lineage>
        <taxon>Bacteria</taxon>
        <taxon>Pseudomonadati</taxon>
        <taxon>Pseudomonadota</taxon>
        <taxon>Alphaproteobacteria</taxon>
        <taxon>Hyphomicrobiales</taxon>
        <taxon>Phyllobacteriaceae</taxon>
        <taxon>Ollibium</taxon>
    </lineage>
</organism>
<dbReference type="Gene3D" id="1.10.10.10">
    <property type="entry name" value="Winged helix-like DNA-binding domain superfamily/Winged helix DNA-binding domain"/>
    <property type="match status" value="1"/>
</dbReference>
<evidence type="ECO:0000313" key="3">
    <source>
        <dbReference type="Proteomes" id="UP000306441"/>
    </source>
</evidence>
<keyword evidence="3" id="KW-1185">Reference proteome</keyword>
<dbReference type="Proteomes" id="UP000306441">
    <property type="component" value="Unassembled WGS sequence"/>
</dbReference>
<dbReference type="InterPro" id="IPR000792">
    <property type="entry name" value="Tscrpt_reg_LuxR_C"/>
</dbReference>
<dbReference type="InterPro" id="IPR016032">
    <property type="entry name" value="Sig_transdc_resp-reg_C-effctor"/>
</dbReference>
<name>A0ABY2QA99_9HYPH</name>
<accession>A0ABY2QA99</accession>
<protein>
    <submittedName>
        <fullName evidence="2">Helix-turn-helix transcriptional regulator</fullName>
    </submittedName>
</protein>
<gene>
    <name evidence="2" type="ORF">E6C48_07055</name>
</gene>
<dbReference type="InterPro" id="IPR036388">
    <property type="entry name" value="WH-like_DNA-bd_sf"/>
</dbReference>
<comment type="caution">
    <text evidence="2">The sequence shown here is derived from an EMBL/GenBank/DDBJ whole genome shotgun (WGS) entry which is preliminary data.</text>
</comment>
<reference evidence="2 3" key="1">
    <citation type="submission" date="2019-04" db="EMBL/GenBank/DDBJ databases">
        <title>Mesorhizobium composti sp. nov., isolated from compost.</title>
        <authorList>
            <person name="Lin S.-Y."/>
            <person name="Hameed A."/>
            <person name="Hsieh Y.-T."/>
            <person name="Young C.-C."/>
        </authorList>
    </citation>
    <scope>NUCLEOTIDE SEQUENCE [LARGE SCALE GENOMIC DNA]</scope>
    <source>
        <strain evidence="2 3">CC-YTH430</strain>
    </source>
</reference>